<comment type="caution">
    <text evidence="6">The sequence shown here is derived from an EMBL/GenBank/DDBJ whole genome shotgun (WGS) entry which is preliminary data.</text>
</comment>
<sequence length="313" mass="33360">MYVEGWNAHRVVRPSRLANAVIERLLLRILDGEFQPGGDLPPEAALAQEFAVSRTILREALKALEEKRVLRIRHGRGTTVRPKGDWNILDPLVLSVLLEYGGSATLATELHEVRTALHLLMADLAAQRIKPEQRDRLDSAIVQMRACMPSDTFPGDVFGYREAAHHFGRTLADASCNEVARCVVETIEVPAPDASLGDELAAMVKTQEFAERLYARIVRGTELGGGIESPVARENASASEGSASDGSASDGSASDGSASESEAAGSRSPAAVGLSLPTQPNQSPLLPQPLRRPAGTEARPTMVGAGSGTRSLL</sequence>
<dbReference type="EMBL" id="JAGSXH010000007">
    <property type="protein sequence ID" value="MBS2962140.1"/>
    <property type="molecule type" value="Genomic_DNA"/>
</dbReference>
<organism evidence="6 7">
    <name type="scientific">Actinocrinis puniceicyclus</name>
    <dbReference type="NCBI Taxonomy" id="977794"/>
    <lineage>
        <taxon>Bacteria</taxon>
        <taxon>Bacillati</taxon>
        <taxon>Actinomycetota</taxon>
        <taxon>Actinomycetes</taxon>
        <taxon>Catenulisporales</taxon>
        <taxon>Actinospicaceae</taxon>
        <taxon>Actinocrinis</taxon>
    </lineage>
</organism>
<evidence type="ECO:0000256" key="3">
    <source>
        <dbReference type="ARBA" id="ARBA00023163"/>
    </source>
</evidence>
<dbReference type="InterPro" id="IPR011711">
    <property type="entry name" value="GntR_C"/>
</dbReference>
<dbReference type="Gene3D" id="1.10.10.10">
    <property type="entry name" value="Winged helix-like DNA-binding domain superfamily/Winged helix DNA-binding domain"/>
    <property type="match status" value="1"/>
</dbReference>
<feature type="region of interest" description="Disordered" evidence="4">
    <location>
        <begin position="225"/>
        <end position="313"/>
    </location>
</feature>
<evidence type="ECO:0000256" key="1">
    <source>
        <dbReference type="ARBA" id="ARBA00023015"/>
    </source>
</evidence>
<dbReference type="Pfam" id="PF07729">
    <property type="entry name" value="FCD"/>
    <property type="match status" value="1"/>
</dbReference>
<evidence type="ECO:0000256" key="2">
    <source>
        <dbReference type="ARBA" id="ARBA00023125"/>
    </source>
</evidence>
<dbReference type="PRINTS" id="PR00035">
    <property type="entry name" value="HTHGNTR"/>
</dbReference>
<dbReference type="InterPro" id="IPR008920">
    <property type="entry name" value="TF_FadR/GntR_C"/>
</dbReference>
<evidence type="ECO:0000313" key="6">
    <source>
        <dbReference type="EMBL" id="MBS2962140.1"/>
    </source>
</evidence>
<keyword evidence="3" id="KW-0804">Transcription</keyword>
<keyword evidence="7" id="KW-1185">Reference proteome</keyword>
<dbReference type="RefSeq" id="WP_211464481.1">
    <property type="nucleotide sequence ID" value="NZ_JAGSXH010000007.1"/>
</dbReference>
<feature type="compositionally biased region" description="Low complexity" evidence="4">
    <location>
        <begin position="274"/>
        <end position="293"/>
    </location>
</feature>
<accession>A0A8J8BB66</accession>
<name>A0A8J8BB66_9ACTN</name>
<dbReference type="SUPFAM" id="SSF48008">
    <property type="entry name" value="GntR ligand-binding domain-like"/>
    <property type="match status" value="1"/>
</dbReference>
<dbReference type="PROSITE" id="PS50949">
    <property type="entry name" value="HTH_GNTR"/>
    <property type="match status" value="1"/>
</dbReference>
<dbReference type="SMART" id="SM00895">
    <property type="entry name" value="FCD"/>
    <property type="match status" value="1"/>
</dbReference>
<reference evidence="6" key="1">
    <citation type="submission" date="2021-04" db="EMBL/GenBank/DDBJ databases">
        <title>Genome based classification of Actinospica acidithermotolerans sp. nov., an actinobacterium isolated from an Indonesian hot spring.</title>
        <authorList>
            <person name="Kusuma A.B."/>
            <person name="Putra K.E."/>
            <person name="Nafisah S."/>
            <person name="Loh J."/>
            <person name="Nouioui I."/>
            <person name="Goodfellow M."/>
        </authorList>
    </citation>
    <scope>NUCLEOTIDE SEQUENCE</scope>
    <source>
        <strain evidence="6">DSM 45618</strain>
    </source>
</reference>
<evidence type="ECO:0000256" key="4">
    <source>
        <dbReference type="SAM" id="MobiDB-lite"/>
    </source>
</evidence>
<dbReference type="InterPro" id="IPR036390">
    <property type="entry name" value="WH_DNA-bd_sf"/>
</dbReference>
<dbReference type="SUPFAM" id="SSF46785">
    <property type="entry name" value="Winged helix' DNA-binding domain"/>
    <property type="match status" value="1"/>
</dbReference>
<dbReference type="PANTHER" id="PTHR43537:SF5">
    <property type="entry name" value="UXU OPERON TRANSCRIPTIONAL REGULATOR"/>
    <property type="match status" value="1"/>
</dbReference>
<feature type="domain" description="HTH gntR-type" evidence="5">
    <location>
        <begin position="15"/>
        <end position="83"/>
    </location>
</feature>
<dbReference type="Pfam" id="PF00392">
    <property type="entry name" value="GntR"/>
    <property type="match status" value="1"/>
</dbReference>
<dbReference type="SMART" id="SM00345">
    <property type="entry name" value="HTH_GNTR"/>
    <property type="match status" value="1"/>
</dbReference>
<dbReference type="PANTHER" id="PTHR43537">
    <property type="entry name" value="TRANSCRIPTIONAL REGULATOR, GNTR FAMILY"/>
    <property type="match status" value="1"/>
</dbReference>
<dbReference type="InterPro" id="IPR036388">
    <property type="entry name" value="WH-like_DNA-bd_sf"/>
</dbReference>
<evidence type="ECO:0000313" key="7">
    <source>
        <dbReference type="Proteomes" id="UP000677913"/>
    </source>
</evidence>
<dbReference type="Gene3D" id="1.20.120.530">
    <property type="entry name" value="GntR ligand-binding domain-like"/>
    <property type="match status" value="1"/>
</dbReference>
<dbReference type="InterPro" id="IPR000524">
    <property type="entry name" value="Tscrpt_reg_HTH_GntR"/>
</dbReference>
<protein>
    <submittedName>
        <fullName evidence="6">GntR family transcriptional regulator</fullName>
    </submittedName>
</protein>
<dbReference type="Proteomes" id="UP000677913">
    <property type="component" value="Unassembled WGS sequence"/>
</dbReference>
<dbReference type="AlphaFoldDB" id="A0A8J8BB66"/>
<proteinExistence type="predicted"/>
<keyword evidence="2" id="KW-0238">DNA-binding</keyword>
<keyword evidence="1" id="KW-0805">Transcription regulation</keyword>
<dbReference type="CDD" id="cd07377">
    <property type="entry name" value="WHTH_GntR"/>
    <property type="match status" value="1"/>
</dbReference>
<evidence type="ECO:0000259" key="5">
    <source>
        <dbReference type="PROSITE" id="PS50949"/>
    </source>
</evidence>
<gene>
    <name evidence="6" type="ORF">KGA66_03715</name>
</gene>
<dbReference type="GO" id="GO:0003700">
    <property type="term" value="F:DNA-binding transcription factor activity"/>
    <property type="evidence" value="ECO:0007669"/>
    <property type="project" value="InterPro"/>
</dbReference>
<feature type="compositionally biased region" description="Low complexity" evidence="4">
    <location>
        <begin position="236"/>
        <end position="266"/>
    </location>
</feature>
<dbReference type="GO" id="GO:0003677">
    <property type="term" value="F:DNA binding"/>
    <property type="evidence" value="ECO:0007669"/>
    <property type="project" value="UniProtKB-KW"/>
</dbReference>